<dbReference type="PIRSF" id="PIRSF036794">
    <property type="entry name" value="UCP_erythr_ester"/>
    <property type="match status" value="1"/>
</dbReference>
<dbReference type="PATRIC" id="fig|699431.3.peg.2896"/>
<evidence type="ECO:0000313" key="2">
    <source>
        <dbReference type="EMBL" id="KPN32077.1"/>
    </source>
</evidence>
<dbReference type="AlphaFoldDB" id="A0A0P7HY46"/>
<dbReference type="RefSeq" id="WP_054584445.1">
    <property type="nucleotide sequence ID" value="NZ_LGUC01000001.1"/>
</dbReference>
<dbReference type="STRING" id="699431.SY89_02836"/>
<dbReference type="GO" id="GO:0046677">
    <property type="term" value="P:response to antibiotic"/>
    <property type="evidence" value="ECO:0007669"/>
    <property type="project" value="InterPro"/>
</dbReference>
<dbReference type="Gene3D" id="3.40.1660.10">
    <property type="entry name" value="EreA-like (biosynthetic domain)"/>
    <property type="match status" value="1"/>
</dbReference>
<dbReference type="Pfam" id="PF05139">
    <property type="entry name" value="Erythro_esteras"/>
    <property type="match status" value="1"/>
</dbReference>
<comment type="caution">
    <text evidence="2">The sequence shown here is derived from an EMBL/GenBank/DDBJ whole genome shotgun (WGS) entry which is preliminary data.</text>
</comment>
<dbReference type="InterPro" id="IPR014622">
    <property type="entry name" value="UCP036794_erythomycin"/>
</dbReference>
<name>A0A0P7HY46_9EURY</name>
<dbReference type="Proteomes" id="UP000050535">
    <property type="component" value="Unassembled WGS sequence"/>
</dbReference>
<sequence length="436" mass="48612">MTNDNPDTTSTASNETTTPVAVRAGLREHAYGLTCDPETALAADALPEDLHDASIVALGEGTHGTREFFRLKHRLLRWLVTAAGVRTFAMEANAPEARALDEYVVHGRGDPEAGLEDLYFWTWQTEEVLALVEWIRAFNEGRPLDDRVRFRGFDAQYTQGAVDALLDHFAAGELHPEVADDLELVGDDGTRPVADDRVRERIAAVERVNPRLRETLGSDEADDRARHWVRVIERATEYKRRLLDWEAADNDSDAEAAAMEEVLRVRDRAMAGNVEWIEHRTDAPVVLWAHDAHSNRDRHAYRRYAVAAPSMGSHLAERYGDDYYAVGFAFARGSFQAIDRTGEGRGLTSFTLRDPRPGTVESALDDAGVGTSILDLRAGTADSRLRDWLGADRERFSVGATYDGNPENYVTEYAFGEAFDALCFVEETTRARPLSN</sequence>
<dbReference type="Gene3D" id="3.30.1870.10">
    <property type="entry name" value="EreA-like, domain 2"/>
    <property type="match status" value="1"/>
</dbReference>
<evidence type="ECO:0000256" key="1">
    <source>
        <dbReference type="SAM" id="MobiDB-lite"/>
    </source>
</evidence>
<feature type="compositionally biased region" description="Low complexity" evidence="1">
    <location>
        <begin position="8"/>
        <end position="18"/>
    </location>
</feature>
<dbReference type="InterPro" id="IPR052036">
    <property type="entry name" value="Hydrolase/PRTase-associated"/>
</dbReference>
<dbReference type="EMBL" id="LGUC01000001">
    <property type="protein sequence ID" value="KPN32077.1"/>
    <property type="molecule type" value="Genomic_DNA"/>
</dbReference>
<dbReference type="Gene3D" id="1.20.1440.30">
    <property type="entry name" value="Biosynthetic Protein domain"/>
    <property type="match status" value="1"/>
</dbReference>
<reference evidence="3" key="1">
    <citation type="submission" date="2013-11" db="EMBL/GenBank/DDBJ databases">
        <authorList>
            <person name="Hoang H.T."/>
            <person name="Killian M.L."/>
            <person name="Madson D.M."/>
            <person name="Arruda P.H.E."/>
            <person name="Sun D."/>
            <person name="Schwartz K.J."/>
            <person name="Yoon K."/>
        </authorList>
    </citation>
    <scope>NUCLEOTIDE SEQUENCE [LARGE SCALE GENOMIC DNA]</scope>
    <source>
        <strain evidence="3">CDK2</strain>
    </source>
</reference>
<dbReference type="PANTHER" id="PTHR31299">
    <property type="entry name" value="ESTERASE, PUTATIVE (AFU_ORTHOLOGUE AFUA_1G05850)-RELATED"/>
    <property type="match status" value="1"/>
</dbReference>
<dbReference type="CDD" id="cd14728">
    <property type="entry name" value="Ere-like"/>
    <property type="match status" value="1"/>
</dbReference>
<organism evidence="2 3">
    <name type="scientific">Halolamina pelagica</name>
    <dbReference type="NCBI Taxonomy" id="699431"/>
    <lineage>
        <taxon>Archaea</taxon>
        <taxon>Methanobacteriati</taxon>
        <taxon>Methanobacteriota</taxon>
        <taxon>Stenosarchaea group</taxon>
        <taxon>Halobacteria</taxon>
        <taxon>Halobacteriales</taxon>
        <taxon>Haloferacaceae</taxon>
    </lineage>
</organism>
<accession>A0A0P7HY46</accession>
<gene>
    <name evidence="2" type="ORF">SY89_02836</name>
</gene>
<dbReference type="InterPro" id="IPR007815">
    <property type="entry name" value="Emycin_Estase"/>
</dbReference>
<keyword evidence="3" id="KW-1185">Reference proteome</keyword>
<proteinExistence type="predicted"/>
<evidence type="ECO:0000313" key="3">
    <source>
        <dbReference type="Proteomes" id="UP000050535"/>
    </source>
</evidence>
<dbReference type="SUPFAM" id="SSF159501">
    <property type="entry name" value="EreA/ChaN-like"/>
    <property type="match status" value="1"/>
</dbReference>
<protein>
    <submittedName>
        <fullName evidence="2">Erythromycin esterase</fullName>
    </submittedName>
</protein>
<feature type="region of interest" description="Disordered" evidence="1">
    <location>
        <begin position="1"/>
        <end position="20"/>
    </location>
</feature>
<dbReference type="OrthoDB" id="260438at2157"/>
<dbReference type="PANTHER" id="PTHR31299:SF0">
    <property type="entry name" value="ESTERASE, PUTATIVE (AFU_ORTHOLOGUE AFUA_1G05850)-RELATED"/>
    <property type="match status" value="1"/>
</dbReference>